<keyword evidence="6" id="KW-1185">Reference proteome</keyword>
<dbReference type="Pfam" id="PF01055">
    <property type="entry name" value="Glyco_hydro_31_2nd"/>
    <property type="match status" value="1"/>
</dbReference>
<name>A0ABW9ME12_9FIRM</name>
<evidence type="ECO:0000313" key="5">
    <source>
        <dbReference type="EMBL" id="MFO3667567.1"/>
    </source>
</evidence>
<dbReference type="PANTHER" id="PTHR22762">
    <property type="entry name" value="ALPHA-GLUCOSIDASE"/>
    <property type="match status" value="1"/>
</dbReference>
<organism evidence="5 6">
    <name type="scientific">Anaerococcus kampingae</name>
    <dbReference type="NCBI Taxonomy" id="3115614"/>
    <lineage>
        <taxon>Bacteria</taxon>
        <taxon>Bacillati</taxon>
        <taxon>Bacillota</taxon>
        <taxon>Tissierellia</taxon>
        <taxon>Tissierellales</taxon>
        <taxon>Peptoniphilaceae</taxon>
        <taxon>Anaerococcus</taxon>
    </lineage>
</organism>
<keyword evidence="2" id="KW-0326">Glycosidase</keyword>
<dbReference type="Gene3D" id="3.20.20.80">
    <property type="entry name" value="Glycosidases"/>
    <property type="match status" value="1"/>
</dbReference>
<dbReference type="SUPFAM" id="SSF51011">
    <property type="entry name" value="Glycosyl hydrolase domain"/>
    <property type="match status" value="1"/>
</dbReference>
<sequence>MIDDSSSPIISDDGWTYDRNNDNQDLYVFAYKDKYLDALDDFYKLSGSQPLLPRYALGNWWSRFYNYSKEDYLDLVDKFEKFKAPFSVMVLDMLWHTTGIDEKYGSDWTGYTWNYDLLGEPLNLFSSLHNNNYKLTLNLHPSSGIRPSEDFYEDMAKELGYDYENEETIDFSYKDRAYADCLNKYFYKPFEEKGVDFWWMDWQQSPRKLDENKDALWVINRTRFLDMEKSGKRALTFSRFAGLGSQRYPIGFSGDTSINWDTLDFQPYFTATSSNIGFGWWSHDIGGHMKGATEPELMLRWLQFGVFSPISRLHSSNTPFVSKEPWSFDEKYSKLMVDYLQIRHKLIPYIHTMNYKASEENIPLIRPIYYYYPNDERAYANKNQYYFGESLLVTSMTKKIDSRLQMAEFKAFLPDDGYYDLQTGLFYAGQTMIEIYRPIDKMGLFIKKGGIIPLADLDKDYTNSIENPKALKILIGAGKDGIFNLIEDSEENLEAKSITQICYEDKRTIRLDQSKTKIDIISTKRDWTFEIYGIKVNEFEIVANKDNRFEGKISYNQEKNISQIIIEEIPSNEDIEILIKSYEEIDQKTNKLELILSRINSSRIETLKKESIFDIVKNAQSISNLVSALMAFDIEEKVKKAIFEIIFANEEF</sequence>
<evidence type="ECO:0000256" key="1">
    <source>
        <dbReference type="ARBA" id="ARBA00007806"/>
    </source>
</evidence>
<dbReference type="InterPro" id="IPR000322">
    <property type="entry name" value="Glyco_hydro_31_TIM"/>
</dbReference>
<dbReference type="RefSeq" id="WP_410035789.1">
    <property type="nucleotide sequence ID" value="NZ_JBGMEF010000026.1"/>
</dbReference>
<comment type="similarity">
    <text evidence="1 2">Belongs to the glycosyl hydrolase 31 family.</text>
</comment>
<keyword evidence="2" id="KW-0378">Hydrolase</keyword>
<accession>A0ABW9ME12</accession>
<dbReference type="InterPro" id="IPR048395">
    <property type="entry name" value="Glyco_hydro_31_C"/>
</dbReference>
<evidence type="ECO:0000259" key="4">
    <source>
        <dbReference type="Pfam" id="PF21365"/>
    </source>
</evidence>
<dbReference type="Gene3D" id="2.60.40.1180">
    <property type="entry name" value="Golgi alpha-mannosidase II"/>
    <property type="match status" value="1"/>
</dbReference>
<protein>
    <submittedName>
        <fullName evidence="5">TIM-barrel domain-containing protein</fullName>
    </submittedName>
</protein>
<dbReference type="EMBL" id="JBGMEF010000026">
    <property type="protein sequence ID" value="MFO3667567.1"/>
    <property type="molecule type" value="Genomic_DNA"/>
</dbReference>
<evidence type="ECO:0000313" key="6">
    <source>
        <dbReference type="Proteomes" id="UP001637994"/>
    </source>
</evidence>
<dbReference type="Pfam" id="PF21365">
    <property type="entry name" value="Glyco_hydro_31_3rd"/>
    <property type="match status" value="1"/>
</dbReference>
<feature type="domain" description="Glycoside hydrolase family 31 TIM barrel" evidence="3">
    <location>
        <begin position="50"/>
        <end position="353"/>
    </location>
</feature>
<gene>
    <name evidence="5" type="ORF">ACCQ42_07260</name>
</gene>
<dbReference type="SUPFAM" id="SSF51445">
    <property type="entry name" value="(Trans)glycosidases"/>
    <property type="match status" value="1"/>
</dbReference>
<evidence type="ECO:0000259" key="3">
    <source>
        <dbReference type="Pfam" id="PF01055"/>
    </source>
</evidence>
<dbReference type="PANTHER" id="PTHR22762:SF89">
    <property type="entry name" value="ALPHA-XYLOSIDASE"/>
    <property type="match status" value="1"/>
</dbReference>
<feature type="domain" description="Glycosyl hydrolase family 31 C-terminal" evidence="4">
    <location>
        <begin position="362"/>
        <end position="452"/>
    </location>
</feature>
<reference evidence="5 6" key="1">
    <citation type="journal article" date="2025" name="Anaerobe">
        <title>Description of Anaerococcus kampingiae sp. nov., Anaerococcus groningensis sp. nov., Anaerococcus martiniensis sp. nov., and Anaerococcus cruorum sp. nov., isolated from human clinical specimens.</title>
        <authorList>
            <person name="Boiten K.E."/>
            <person name="Meijer J."/>
            <person name="van Wezel E.M."/>
            <person name="Veloo A.C.M."/>
        </authorList>
    </citation>
    <scope>NUCLEOTIDE SEQUENCE [LARGE SCALE GENOMIC DNA]</scope>
    <source>
        <strain evidence="5 6">ENR0874</strain>
    </source>
</reference>
<comment type="caution">
    <text evidence="5">The sequence shown here is derived from an EMBL/GenBank/DDBJ whole genome shotgun (WGS) entry which is preliminary data.</text>
</comment>
<proteinExistence type="inferred from homology"/>
<dbReference type="Proteomes" id="UP001637994">
    <property type="component" value="Unassembled WGS sequence"/>
</dbReference>
<dbReference type="InterPro" id="IPR017853">
    <property type="entry name" value="GH"/>
</dbReference>
<dbReference type="CDD" id="cd06595">
    <property type="entry name" value="GH31_u1"/>
    <property type="match status" value="1"/>
</dbReference>
<evidence type="ECO:0000256" key="2">
    <source>
        <dbReference type="RuleBase" id="RU361185"/>
    </source>
</evidence>
<dbReference type="InterPro" id="IPR013780">
    <property type="entry name" value="Glyco_hydro_b"/>
</dbReference>